<dbReference type="AlphaFoldDB" id="A0A2P8EEQ4"/>
<name>A0A2P8EEQ4_9BACT</name>
<keyword evidence="5" id="KW-1185">Reference proteome</keyword>
<reference evidence="4 5" key="1">
    <citation type="submission" date="2018-03" db="EMBL/GenBank/DDBJ databases">
        <title>Genomic Encyclopedia of Archaeal and Bacterial Type Strains, Phase II (KMG-II): from individual species to whole genera.</title>
        <authorList>
            <person name="Goeker M."/>
        </authorList>
    </citation>
    <scope>NUCLEOTIDE SEQUENCE [LARGE SCALE GENOMIC DNA]</scope>
    <source>
        <strain evidence="4 5">DSM 28057</strain>
    </source>
</reference>
<keyword evidence="1 2" id="KW-1133">Transmembrane helix</keyword>
<feature type="transmembrane region" description="Helical" evidence="2">
    <location>
        <begin position="82"/>
        <end position="102"/>
    </location>
</feature>
<accession>A0A2P8EEQ4</accession>
<organism evidence="4 5">
    <name type="scientific">Cecembia rubra</name>
    <dbReference type="NCBI Taxonomy" id="1485585"/>
    <lineage>
        <taxon>Bacteria</taxon>
        <taxon>Pseudomonadati</taxon>
        <taxon>Bacteroidota</taxon>
        <taxon>Cytophagia</taxon>
        <taxon>Cytophagales</taxon>
        <taxon>Cyclobacteriaceae</taxon>
        <taxon>Cecembia</taxon>
    </lineage>
</organism>
<dbReference type="GO" id="GO:0016020">
    <property type="term" value="C:membrane"/>
    <property type="evidence" value="ECO:0007669"/>
    <property type="project" value="UniProtKB-UniRule"/>
</dbReference>
<dbReference type="PANTHER" id="PTHR12064:SF94">
    <property type="entry name" value="UNEXTENDED PROTEIN"/>
    <property type="match status" value="1"/>
</dbReference>
<dbReference type="PROSITE" id="PS51846">
    <property type="entry name" value="CNNM"/>
    <property type="match status" value="1"/>
</dbReference>
<dbReference type="RefSeq" id="WP_106565988.1">
    <property type="nucleotide sequence ID" value="NZ_PYGF01000001.1"/>
</dbReference>
<feature type="domain" description="CNNM transmembrane" evidence="3">
    <location>
        <begin position="1"/>
        <end position="172"/>
    </location>
</feature>
<comment type="caution">
    <text evidence="4">The sequence shown here is derived from an EMBL/GenBank/DDBJ whole genome shotgun (WGS) entry which is preliminary data.</text>
</comment>
<dbReference type="InterPro" id="IPR002550">
    <property type="entry name" value="CNNM"/>
</dbReference>
<dbReference type="GO" id="GO:0010960">
    <property type="term" value="P:magnesium ion homeostasis"/>
    <property type="evidence" value="ECO:0007669"/>
    <property type="project" value="InterPro"/>
</dbReference>
<dbReference type="PANTHER" id="PTHR12064">
    <property type="entry name" value="METAL TRANSPORTER CNNM"/>
    <property type="match status" value="1"/>
</dbReference>
<evidence type="ECO:0000313" key="4">
    <source>
        <dbReference type="EMBL" id="PSL07959.1"/>
    </source>
</evidence>
<gene>
    <name evidence="4" type="ORF">CLV48_101900</name>
</gene>
<proteinExistence type="predicted"/>
<dbReference type="InterPro" id="IPR045095">
    <property type="entry name" value="ACDP"/>
</dbReference>
<feature type="transmembrane region" description="Helical" evidence="2">
    <location>
        <begin position="56"/>
        <end position="76"/>
    </location>
</feature>
<evidence type="ECO:0000313" key="5">
    <source>
        <dbReference type="Proteomes" id="UP000240708"/>
    </source>
</evidence>
<dbReference type="OrthoDB" id="5470682at2"/>
<evidence type="ECO:0000256" key="1">
    <source>
        <dbReference type="PROSITE-ProRule" id="PRU01193"/>
    </source>
</evidence>
<keyword evidence="1 2" id="KW-0812">Transmembrane</keyword>
<dbReference type="Pfam" id="PF01595">
    <property type="entry name" value="CNNM"/>
    <property type="match status" value="1"/>
</dbReference>
<sequence>MESIWIWIAIFVCITQSATFSGLNIALFSLSRLRLEVAADGGDLLAKRVLSLRRDANFTLATILWGNVGVNVLLTLLADSVLLGLGSFFFSTIVITFAGEIFPQAYFTRHALKIGAKLSPVLKFYKVILWPLAKPSGVLLDHFLGLEPIPWLRKSELISLLKYQAKNAKTELGRLEARGAVNFLRLDDLPAYKEGEEIDPISIITLPFDGSKPIFPEIKRSSKDPFLQELAKSGKKWVIILDKANGHPRKVLNFNAFVNNFLLRNKSGNPLEFCHIPLVIYDMDYPVGKILERWKVQPKGPEDDVIDEDLALLWTDKYQKIISGSDILGRLMREIAIEEG</sequence>
<dbReference type="Proteomes" id="UP000240708">
    <property type="component" value="Unassembled WGS sequence"/>
</dbReference>
<evidence type="ECO:0000259" key="3">
    <source>
        <dbReference type="PROSITE" id="PS51846"/>
    </source>
</evidence>
<dbReference type="EMBL" id="PYGF01000001">
    <property type="protein sequence ID" value="PSL07959.1"/>
    <property type="molecule type" value="Genomic_DNA"/>
</dbReference>
<keyword evidence="1 2" id="KW-0472">Membrane</keyword>
<feature type="transmembrane region" description="Helical" evidence="2">
    <location>
        <begin position="6"/>
        <end position="28"/>
    </location>
</feature>
<evidence type="ECO:0000256" key="2">
    <source>
        <dbReference type="SAM" id="Phobius"/>
    </source>
</evidence>
<protein>
    <submittedName>
        <fullName evidence="4">Uncharacterized protein DUF21</fullName>
    </submittedName>
</protein>